<accession>A0ABP5B0I5</accession>
<reference evidence="3" key="1">
    <citation type="journal article" date="2019" name="Int. J. Syst. Evol. Microbiol.">
        <title>The Global Catalogue of Microorganisms (GCM) 10K type strain sequencing project: providing services to taxonomists for standard genome sequencing and annotation.</title>
        <authorList>
            <consortium name="The Broad Institute Genomics Platform"/>
            <consortium name="The Broad Institute Genome Sequencing Center for Infectious Disease"/>
            <person name="Wu L."/>
            <person name="Ma J."/>
        </authorList>
    </citation>
    <scope>NUCLEOTIDE SEQUENCE [LARGE SCALE GENOMIC DNA]</scope>
    <source>
        <strain evidence="3">JCM 14046</strain>
    </source>
</reference>
<evidence type="ECO:0000313" key="2">
    <source>
        <dbReference type="EMBL" id="GAA1925140.1"/>
    </source>
</evidence>
<protein>
    <submittedName>
        <fullName evidence="2">Ferritin-like domain-containing protein</fullName>
    </submittedName>
</protein>
<dbReference type="CDD" id="cd00657">
    <property type="entry name" value="Ferritin_like"/>
    <property type="match status" value="1"/>
</dbReference>
<comment type="caution">
    <text evidence="2">The sequence shown here is derived from an EMBL/GenBank/DDBJ whole genome shotgun (WGS) entry which is preliminary data.</text>
</comment>
<feature type="domain" description="Ferritin-like" evidence="1">
    <location>
        <begin position="29"/>
        <end position="212"/>
    </location>
</feature>
<proteinExistence type="predicted"/>
<dbReference type="InterPro" id="IPR009078">
    <property type="entry name" value="Ferritin-like_SF"/>
</dbReference>
<sequence length="245" mass="26342">MTAPTPDEAASPTPAAVLSVSDEALADDGYRAAVVDLVAAVAYGEISAFERLAEDAKLAPTLADKVELGSMAAAQLGHVTELRERLHALGVDPFEAMEPFREPIESFHRHTAPSDWWEGLVKAYVGDGLAADFYLEIAGFLDESTGDLITRTLTDVRHSEFVVGRVRAAIEADPPLGGRLALWGRRLMGEALSQAQRVAADREALIALVAGGVDRPGLDLAEVGRVFTRLTERHNERMGRLGLAF</sequence>
<gene>
    <name evidence="2" type="ORF">GCM10009737_28580</name>
</gene>
<dbReference type="InterPro" id="IPR012347">
    <property type="entry name" value="Ferritin-like"/>
</dbReference>
<dbReference type="Pfam" id="PF13794">
    <property type="entry name" value="MiaE_2"/>
    <property type="match status" value="1"/>
</dbReference>
<evidence type="ECO:0000313" key="3">
    <source>
        <dbReference type="Proteomes" id="UP001501612"/>
    </source>
</evidence>
<dbReference type="SUPFAM" id="SSF47240">
    <property type="entry name" value="Ferritin-like"/>
    <property type="match status" value="1"/>
</dbReference>
<dbReference type="EMBL" id="BAAAMY010000007">
    <property type="protein sequence ID" value="GAA1925140.1"/>
    <property type="molecule type" value="Genomic_DNA"/>
</dbReference>
<keyword evidence="3" id="KW-1185">Reference proteome</keyword>
<evidence type="ECO:0000259" key="1">
    <source>
        <dbReference type="Pfam" id="PF13794"/>
    </source>
</evidence>
<organism evidence="2 3">
    <name type="scientific">Nocardioides lentus</name>
    <dbReference type="NCBI Taxonomy" id="338077"/>
    <lineage>
        <taxon>Bacteria</taxon>
        <taxon>Bacillati</taxon>
        <taxon>Actinomycetota</taxon>
        <taxon>Actinomycetes</taxon>
        <taxon>Propionibacteriales</taxon>
        <taxon>Nocardioidaceae</taxon>
        <taxon>Nocardioides</taxon>
    </lineage>
</organism>
<dbReference type="Proteomes" id="UP001501612">
    <property type="component" value="Unassembled WGS sequence"/>
</dbReference>
<dbReference type="InterPro" id="IPR059125">
    <property type="entry name" value="Ferritin_actino"/>
</dbReference>
<name>A0ABP5B0I5_9ACTN</name>
<dbReference type="Gene3D" id="1.20.1260.10">
    <property type="match status" value="1"/>
</dbReference>
<dbReference type="RefSeq" id="WP_344008241.1">
    <property type="nucleotide sequence ID" value="NZ_BAAAMY010000007.1"/>
</dbReference>